<dbReference type="EMBL" id="JAJCNI010000021">
    <property type="protein sequence ID" value="MCB6519240.1"/>
    <property type="molecule type" value="Genomic_DNA"/>
</dbReference>
<proteinExistence type="predicted"/>
<dbReference type="Gene3D" id="1.50.10.20">
    <property type="match status" value="1"/>
</dbReference>
<dbReference type="RefSeq" id="WP_158593838.1">
    <property type="nucleotide sequence ID" value="NZ_BAABYH010000001.1"/>
</dbReference>
<dbReference type="SUPFAM" id="SSF158745">
    <property type="entry name" value="LanC-like"/>
    <property type="match status" value="1"/>
</dbReference>
<sequence length="196" mass="22537">MVRNLLFDLDRDTVIKATHQALFRVDLISNVGLYNGKMGMIILFFHYSNYSGESEYNELAEGLLMDLLENLSYKESVDLATGLAGVAWGLVYLLENGFLHKDITETILRINRYILRQDLRRLEDLSFDTGLQGLIHYYNYGKTVLNDKNIPWFDELFVSDLTTMVDCLPIESNLLLDQILSGNKIICFNIVRSIIK</sequence>
<dbReference type="AlphaFoldDB" id="A0AAP2VLS0"/>
<evidence type="ECO:0000313" key="3">
    <source>
        <dbReference type="Proteomes" id="UP001198806"/>
    </source>
</evidence>
<organism evidence="1 3">
    <name type="scientific">Parabacteroides distasonis</name>
    <dbReference type="NCBI Taxonomy" id="823"/>
    <lineage>
        <taxon>Bacteria</taxon>
        <taxon>Pseudomonadati</taxon>
        <taxon>Bacteroidota</taxon>
        <taxon>Bacteroidia</taxon>
        <taxon>Bacteroidales</taxon>
        <taxon>Tannerellaceae</taxon>
        <taxon>Parabacteroides</taxon>
    </lineage>
</organism>
<evidence type="ECO:0000313" key="1">
    <source>
        <dbReference type="EMBL" id="MCB6519240.1"/>
    </source>
</evidence>
<dbReference type="InterPro" id="IPR007822">
    <property type="entry name" value="LANC-like"/>
</dbReference>
<reference evidence="2" key="2">
    <citation type="submission" date="2023-03" db="EMBL/GenBank/DDBJ databases">
        <title>Parabacteroides distasonis, a bacteria resistant against UC.</title>
        <authorList>
            <person name="Dai W."/>
        </authorList>
    </citation>
    <scope>NUCLEOTIDE SEQUENCE</scope>
    <source>
        <strain evidence="2">F1-28</strain>
    </source>
</reference>
<dbReference type="GO" id="GO:0031179">
    <property type="term" value="P:peptide modification"/>
    <property type="evidence" value="ECO:0007669"/>
    <property type="project" value="InterPro"/>
</dbReference>
<accession>A0AAP2VLS0</accession>
<name>A0AAP2VLS0_PARDI</name>
<evidence type="ECO:0000313" key="2">
    <source>
        <dbReference type="EMBL" id="WET64124.1"/>
    </source>
</evidence>
<gene>
    <name evidence="1" type="ORF">LI194_15700</name>
    <name evidence="2" type="ORF">P2T59_20895</name>
</gene>
<dbReference type="Proteomes" id="UP001221009">
    <property type="component" value="Chromosome"/>
</dbReference>
<dbReference type="Proteomes" id="UP001198806">
    <property type="component" value="Unassembled WGS sequence"/>
</dbReference>
<protein>
    <submittedName>
        <fullName evidence="2">Lanthionine synthetase LanC family protein</fullName>
    </submittedName>
</protein>
<dbReference type="EMBL" id="CP120353">
    <property type="protein sequence ID" value="WET64124.1"/>
    <property type="molecule type" value="Genomic_DNA"/>
</dbReference>
<reference evidence="1" key="1">
    <citation type="submission" date="2021-10" db="EMBL/GenBank/DDBJ databases">
        <title>Collection of gut derived symbiotic bacterial strains cultured from healthy donors.</title>
        <authorList>
            <person name="Lin H."/>
            <person name="Littmann E."/>
            <person name="Kohout C."/>
            <person name="Pamer E.G."/>
        </authorList>
    </citation>
    <scope>NUCLEOTIDE SEQUENCE</scope>
    <source>
        <strain evidence="1">DFI.2.94</strain>
    </source>
</reference>
<dbReference type="Pfam" id="PF05147">
    <property type="entry name" value="LANC_like"/>
    <property type="match status" value="1"/>
</dbReference>